<evidence type="ECO:0000313" key="1">
    <source>
        <dbReference type="EMBL" id="CAK9187255.1"/>
    </source>
</evidence>
<dbReference type="Proteomes" id="UP001642360">
    <property type="component" value="Unassembled WGS sequence"/>
</dbReference>
<dbReference type="EMBL" id="CAUOFW020009869">
    <property type="protein sequence ID" value="CAK9187255.1"/>
    <property type="molecule type" value="Genomic_DNA"/>
</dbReference>
<name>A0ABC8V1N8_9AQUA</name>
<keyword evidence="2" id="KW-1185">Reference proteome</keyword>
<sequence>MEEEGLWRRSRTLQSMNWLGGGDKRSMDMGGESGNGWGGWQRRCLSPYLKVMGANAYNIEHIWMVDVIPDSSVPIAMTEINADFFWREYILFSPRSHRASDYFSIGWLI</sequence>
<reference evidence="1 2" key="1">
    <citation type="submission" date="2024-02" db="EMBL/GenBank/DDBJ databases">
        <authorList>
            <person name="Vignale AGUSTIN F."/>
            <person name="Sosa J E."/>
            <person name="Modenutti C."/>
        </authorList>
    </citation>
    <scope>NUCLEOTIDE SEQUENCE [LARGE SCALE GENOMIC DNA]</scope>
</reference>
<evidence type="ECO:0000313" key="2">
    <source>
        <dbReference type="Proteomes" id="UP001642360"/>
    </source>
</evidence>
<protein>
    <submittedName>
        <fullName evidence="1">Uncharacterized protein</fullName>
    </submittedName>
</protein>
<dbReference type="AlphaFoldDB" id="A0ABC8V1N8"/>
<organism evidence="1 2">
    <name type="scientific">Ilex paraguariensis</name>
    <name type="common">yerba mate</name>
    <dbReference type="NCBI Taxonomy" id="185542"/>
    <lineage>
        <taxon>Eukaryota</taxon>
        <taxon>Viridiplantae</taxon>
        <taxon>Streptophyta</taxon>
        <taxon>Embryophyta</taxon>
        <taxon>Tracheophyta</taxon>
        <taxon>Spermatophyta</taxon>
        <taxon>Magnoliopsida</taxon>
        <taxon>eudicotyledons</taxon>
        <taxon>Gunneridae</taxon>
        <taxon>Pentapetalae</taxon>
        <taxon>asterids</taxon>
        <taxon>campanulids</taxon>
        <taxon>Aquifoliales</taxon>
        <taxon>Aquifoliaceae</taxon>
        <taxon>Ilex</taxon>
    </lineage>
</organism>
<gene>
    <name evidence="1" type="ORF">ILEXP_LOCUS57763</name>
</gene>
<comment type="caution">
    <text evidence="1">The sequence shown here is derived from an EMBL/GenBank/DDBJ whole genome shotgun (WGS) entry which is preliminary data.</text>
</comment>
<accession>A0ABC8V1N8</accession>
<proteinExistence type="predicted"/>